<evidence type="ECO:0000256" key="1">
    <source>
        <dbReference type="ARBA" id="ARBA00022801"/>
    </source>
</evidence>
<accession>A0A848LE05</accession>
<evidence type="ECO:0000259" key="3">
    <source>
        <dbReference type="Pfam" id="PF00561"/>
    </source>
</evidence>
<dbReference type="PANTHER" id="PTHR43329">
    <property type="entry name" value="EPOXIDE HYDROLASE"/>
    <property type="match status" value="1"/>
</dbReference>
<comment type="caution">
    <text evidence="4">The sequence shown here is derived from an EMBL/GenBank/DDBJ whole genome shotgun (WGS) entry which is preliminary data.</text>
</comment>
<feature type="region of interest" description="Disordered" evidence="2">
    <location>
        <begin position="1"/>
        <end position="23"/>
    </location>
</feature>
<protein>
    <submittedName>
        <fullName evidence="4">Alpha/beta hydrolase</fullName>
    </submittedName>
</protein>
<dbReference type="Proteomes" id="UP000518300">
    <property type="component" value="Unassembled WGS sequence"/>
</dbReference>
<name>A0A848LE05_9BACT</name>
<dbReference type="SUPFAM" id="SSF53474">
    <property type="entry name" value="alpha/beta-Hydrolases"/>
    <property type="match status" value="1"/>
</dbReference>
<sequence>MNSRRDTPHAAETPSPERTANGPVLRLHRREFVTLAAGALAGSVLAGCSAQASRGGVASPMTGERETLDAAAFRASRRYAQTRFGRIAYVERGTGDAALFLHGFPLNNFQWRGAIERLSPHRRCVAPDFLGLGYTEVAEGQSCAPDAQVAMLVTLLDQLSIRSVDVIANDSGGAVAQLLVTRHPDRVRTLLLTNCDTEKDCPPPAILPVIEMARADKYVDTWLAPWLADKVLARSEKGLGGMTYTHSNNPTDEALDYYLTPLVSTPRGRAQVNAYTLALERNALAGIEPALKRCTAPTRILWGTGDTIFSPESPDYLDRTFGASRGVRRVPGAKLFFPEEFPDLIAEEARGLWGVG</sequence>
<evidence type="ECO:0000256" key="2">
    <source>
        <dbReference type="SAM" id="MobiDB-lite"/>
    </source>
</evidence>
<dbReference type="InterPro" id="IPR029058">
    <property type="entry name" value="AB_hydrolase_fold"/>
</dbReference>
<dbReference type="Gene3D" id="3.40.50.1820">
    <property type="entry name" value="alpha/beta hydrolase"/>
    <property type="match status" value="1"/>
</dbReference>
<dbReference type="GO" id="GO:0016787">
    <property type="term" value="F:hydrolase activity"/>
    <property type="evidence" value="ECO:0007669"/>
    <property type="project" value="UniProtKB-KW"/>
</dbReference>
<keyword evidence="1 4" id="KW-0378">Hydrolase</keyword>
<dbReference type="AlphaFoldDB" id="A0A848LE05"/>
<feature type="domain" description="AB hydrolase-1" evidence="3">
    <location>
        <begin position="99"/>
        <end position="339"/>
    </location>
</feature>
<organism evidence="4 5">
    <name type="scientific">Pyxidicoccus fallax</name>
    <dbReference type="NCBI Taxonomy" id="394095"/>
    <lineage>
        <taxon>Bacteria</taxon>
        <taxon>Pseudomonadati</taxon>
        <taxon>Myxococcota</taxon>
        <taxon>Myxococcia</taxon>
        <taxon>Myxococcales</taxon>
        <taxon>Cystobacterineae</taxon>
        <taxon>Myxococcaceae</taxon>
        <taxon>Pyxidicoccus</taxon>
    </lineage>
</organism>
<dbReference type="InterPro" id="IPR006311">
    <property type="entry name" value="TAT_signal"/>
</dbReference>
<proteinExistence type="predicted"/>
<dbReference type="InterPro" id="IPR000073">
    <property type="entry name" value="AB_hydrolase_1"/>
</dbReference>
<dbReference type="PRINTS" id="PR00412">
    <property type="entry name" value="EPOXHYDRLASE"/>
</dbReference>
<dbReference type="PROSITE" id="PS51318">
    <property type="entry name" value="TAT"/>
    <property type="match status" value="1"/>
</dbReference>
<keyword evidence="5" id="KW-1185">Reference proteome</keyword>
<evidence type="ECO:0000313" key="4">
    <source>
        <dbReference type="EMBL" id="NMO16676.1"/>
    </source>
</evidence>
<reference evidence="4 5" key="1">
    <citation type="submission" date="2020-04" db="EMBL/GenBank/DDBJ databases">
        <title>Draft genome of Pyxidicoccus fallax type strain.</title>
        <authorList>
            <person name="Whitworth D.E."/>
        </authorList>
    </citation>
    <scope>NUCLEOTIDE SEQUENCE [LARGE SCALE GENOMIC DNA]</scope>
    <source>
        <strain evidence="4 5">DSM 14698</strain>
    </source>
</reference>
<dbReference type="RefSeq" id="WP_169345966.1">
    <property type="nucleotide sequence ID" value="NZ_JABBJJ010000075.1"/>
</dbReference>
<dbReference type="EMBL" id="JABBJJ010000075">
    <property type="protein sequence ID" value="NMO16676.1"/>
    <property type="molecule type" value="Genomic_DNA"/>
</dbReference>
<dbReference type="Pfam" id="PF00561">
    <property type="entry name" value="Abhydrolase_1"/>
    <property type="match status" value="1"/>
</dbReference>
<evidence type="ECO:0000313" key="5">
    <source>
        <dbReference type="Proteomes" id="UP000518300"/>
    </source>
</evidence>
<dbReference type="PRINTS" id="PR00111">
    <property type="entry name" value="ABHYDROLASE"/>
</dbReference>
<gene>
    <name evidence="4" type="ORF">HG543_17680</name>
</gene>
<dbReference type="InterPro" id="IPR000639">
    <property type="entry name" value="Epox_hydrolase-like"/>
</dbReference>